<accession>A0ACB8H590</accession>
<sequence length="589" mass="65273">MIPPEKFVPIDEEGGRKKRVSYFYDSDIGGFHYGEGHCMKPTRIRMCHSLVMSYGLYKKMEIFRAKPASKREMTQFHSAEYIDFLARVSPNSLRSNKQEQYKYNVGNLVQDCPVFDGLFQYCSISAGGSLEGAARLSRGKCDIAINWAGGLHHAKKSEASGFCYVNDIVLAILELLRHHTRVLYIDIDVHHGDGVEEAFYATDRVMTISFHKYGEYFPGTGHIRDIGVKKGRYYSINVPLHSNISDENYKDIFETIVQSAMETYNPGAIVLQCGADSLAGDRLGCFNLSMRGGGGYTMRNVARAWAYETGVAVGVELAGEIPQTEYAPYFSSSFSPTSNTLDVLPSPTAQDMNTPHSIARTKRVVLEYLREVGRGGGPSVQMFDIPPLPELDEEMDDLFASSASSLSPLIFNSNSRSNSRSNSINRSNSNSRSNSIFNSDAGSSEAMDLDPDEAHKDTRRPIHILDARVQALHGDEGVSDSDSDDEGEGGRRGCMSWREGEGEGEDGEEEGLDEELDGELNGKEEGEDGKEEEEEEDKEEKEVEEEEREDGKEEKEVEMEVEMVDVEMEMASTSTSAESGEGASKSNRA</sequence>
<evidence type="ECO:0000313" key="2">
    <source>
        <dbReference type="Proteomes" id="UP000664032"/>
    </source>
</evidence>
<name>A0ACB8H590_PSICU</name>
<comment type="caution">
    <text evidence="1">The sequence shown here is derived from an EMBL/GenBank/DDBJ whole genome shotgun (WGS) entry which is preliminary data.</text>
</comment>
<protein>
    <submittedName>
        <fullName evidence="1">Histone deacetylase RPD3</fullName>
    </submittedName>
</protein>
<dbReference type="Proteomes" id="UP000664032">
    <property type="component" value="Unassembled WGS sequence"/>
</dbReference>
<dbReference type="EMBL" id="JAFIQS020000004">
    <property type="protein sequence ID" value="KAH9483083.1"/>
    <property type="molecule type" value="Genomic_DNA"/>
</dbReference>
<keyword evidence="2" id="KW-1185">Reference proteome</keyword>
<reference evidence="1" key="1">
    <citation type="submission" date="2021-10" db="EMBL/GenBank/DDBJ databases">
        <title>Psilocybe cubensis genome.</title>
        <authorList>
            <person name="Mckernan K.J."/>
            <person name="Crawford S."/>
            <person name="Trippe A."/>
            <person name="Kane L.T."/>
            <person name="Mclaughlin S."/>
        </authorList>
    </citation>
    <scope>NUCLEOTIDE SEQUENCE</scope>
    <source>
        <strain evidence="1">MGC-MH-2018</strain>
    </source>
</reference>
<organism evidence="1 2">
    <name type="scientific">Psilocybe cubensis</name>
    <name type="common">Psychedelic mushroom</name>
    <name type="synonym">Stropharia cubensis</name>
    <dbReference type="NCBI Taxonomy" id="181762"/>
    <lineage>
        <taxon>Eukaryota</taxon>
        <taxon>Fungi</taxon>
        <taxon>Dikarya</taxon>
        <taxon>Basidiomycota</taxon>
        <taxon>Agaricomycotina</taxon>
        <taxon>Agaricomycetes</taxon>
        <taxon>Agaricomycetidae</taxon>
        <taxon>Agaricales</taxon>
        <taxon>Agaricineae</taxon>
        <taxon>Strophariaceae</taxon>
        <taxon>Psilocybe</taxon>
    </lineage>
</organism>
<proteinExistence type="predicted"/>
<evidence type="ECO:0000313" key="1">
    <source>
        <dbReference type="EMBL" id="KAH9483083.1"/>
    </source>
</evidence>
<gene>
    <name evidence="1" type="ORF">JR316_0005183</name>
</gene>